<evidence type="ECO:0000256" key="1">
    <source>
        <dbReference type="SAM" id="MobiDB-lite"/>
    </source>
</evidence>
<dbReference type="PATRIC" id="fig|1121338.3.peg.1859"/>
<accession>A0A151B2V3</accession>
<evidence type="ECO:0000313" key="3">
    <source>
        <dbReference type="Proteomes" id="UP000075531"/>
    </source>
</evidence>
<sequence>MRICAIKTPSNNVHTRNFCNQPQNKSQKGHSNERSVKLELSALKPQDNVIKNLMKQKLSLQ</sequence>
<comment type="caution">
    <text evidence="2">The sequence shown here is derived from an EMBL/GenBank/DDBJ whole genome shotgun (WGS) entry which is preliminary data.</text>
</comment>
<proteinExistence type="predicted"/>
<dbReference type="AlphaFoldDB" id="A0A151B2V3"/>
<protein>
    <submittedName>
        <fullName evidence="2">Uncharacterized protein</fullName>
    </submittedName>
</protein>
<reference evidence="2 3" key="1">
    <citation type="submission" date="2016-02" db="EMBL/GenBank/DDBJ databases">
        <title>Genome sequence of Clostridium tepidiprofundi DSM 19306.</title>
        <authorList>
            <person name="Poehlein A."/>
            <person name="Daniel R."/>
        </authorList>
    </citation>
    <scope>NUCLEOTIDE SEQUENCE [LARGE SCALE GENOMIC DNA]</scope>
    <source>
        <strain evidence="2 3">DSM 19306</strain>
    </source>
</reference>
<gene>
    <name evidence="2" type="ORF">CLTEP_18160</name>
</gene>
<feature type="region of interest" description="Disordered" evidence="1">
    <location>
        <begin position="1"/>
        <end position="34"/>
    </location>
</feature>
<evidence type="ECO:0000313" key="2">
    <source>
        <dbReference type="EMBL" id="KYH34241.1"/>
    </source>
</evidence>
<dbReference type="RefSeq" id="WP_066825665.1">
    <property type="nucleotide sequence ID" value="NZ_LTBA01000021.1"/>
</dbReference>
<organism evidence="2 3">
    <name type="scientific">Clostridium tepidiprofundi DSM 19306</name>
    <dbReference type="NCBI Taxonomy" id="1121338"/>
    <lineage>
        <taxon>Bacteria</taxon>
        <taxon>Bacillati</taxon>
        <taxon>Bacillota</taxon>
        <taxon>Clostridia</taxon>
        <taxon>Eubacteriales</taxon>
        <taxon>Clostridiaceae</taxon>
        <taxon>Clostridium</taxon>
    </lineage>
</organism>
<dbReference type="EMBL" id="LTBA01000021">
    <property type="protein sequence ID" value="KYH34241.1"/>
    <property type="molecule type" value="Genomic_DNA"/>
</dbReference>
<dbReference type="Proteomes" id="UP000075531">
    <property type="component" value="Unassembled WGS sequence"/>
</dbReference>
<keyword evidence="3" id="KW-1185">Reference proteome</keyword>
<feature type="compositionally biased region" description="Polar residues" evidence="1">
    <location>
        <begin position="8"/>
        <end position="26"/>
    </location>
</feature>
<name>A0A151B2V3_9CLOT</name>